<evidence type="ECO:0000256" key="1">
    <source>
        <dbReference type="ARBA" id="ARBA00022603"/>
    </source>
</evidence>
<dbReference type="Gene3D" id="3.40.50.150">
    <property type="entry name" value="Vaccinia Virus protein VP39"/>
    <property type="match status" value="1"/>
</dbReference>
<dbReference type="PANTHER" id="PTHR43861:SF1">
    <property type="entry name" value="TRANS-ACONITATE 2-METHYLTRANSFERASE"/>
    <property type="match status" value="1"/>
</dbReference>
<dbReference type="PANTHER" id="PTHR43861">
    <property type="entry name" value="TRANS-ACONITATE 2-METHYLTRANSFERASE-RELATED"/>
    <property type="match status" value="1"/>
</dbReference>
<evidence type="ECO:0000256" key="2">
    <source>
        <dbReference type="ARBA" id="ARBA00022679"/>
    </source>
</evidence>
<proteinExistence type="predicted"/>
<keyword evidence="5" id="KW-1185">Reference proteome</keyword>
<gene>
    <name evidence="4" type="ORF">GCM10023169_15330</name>
</gene>
<name>A0ABP8L385_9MICO</name>
<dbReference type="SUPFAM" id="SSF53335">
    <property type="entry name" value="S-adenosyl-L-methionine-dependent methyltransferases"/>
    <property type="match status" value="1"/>
</dbReference>
<dbReference type="GO" id="GO:0008168">
    <property type="term" value="F:methyltransferase activity"/>
    <property type="evidence" value="ECO:0007669"/>
    <property type="project" value="UniProtKB-KW"/>
</dbReference>
<reference evidence="5" key="1">
    <citation type="journal article" date="2019" name="Int. J. Syst. Evol. Microbiol.">
        <title>The Global Catalogue of Microorganisms (GCM) 10K type strain sequencing project: providing services to taxonomists for standard genome sequencing and annotation.</title>
        <authorList>
            <consortium name="The Broad Institute Genomics Platform"/>
            <consortium name="The Broad Institute Genome Sequencing Center for Infectious Disease"/>
            <person name="Wu L."/>
            <person name="Ma J."/>
        </authorList>
    </citation>
    <scope>NUCLEOTIDE SEQUENCE [LARGE SCALE GENOMIC DNA]</scope>
    <source>
        <strain evidence="5">JCM 17810</strain>
    </source>
</reference>
<dbReference type="EMBL" id="BAABGN010000006">
    <property type="protein sequence ID" value="GAA4421856.1"/>
    <property type="molecule type" value="Genomic_DNA"/>
</dbReference>
<keyword evidence="2" id="KW-0808">Transferase</keyword>
<feature type="domain" description="Methyltransferase" evidence="3">
    <location>
        <begin position="63"/>
        <end position="156"/>
    </location>
</feature>
<dbReference type="InterPro" id="IPR029063">
    <property type="entry name" value="SAM-dependent_MTases_sf"/>
</dbReference>
<comment type="caution">
    <text evidence="4">The sequence shown here is derived from an EMBL/GenBank/DDBJ whole genome shotgun (WGS) entry which is preliminary data.</text>
</comment>
<evidence type="ECO:0000259" key="3">
    <source>
        <dbReference type="Pfam" id="PF13649"/>
    </source>
</evidence>
<dbReference type="CDD" id="cd02440">
    <property type="entry name" value="AdoMet_MTases"/>
    <property type="match status" value="1"/>
</dbReference>
<sequence>MTERNRGGRAPRGRGWQIDELASIGRENLDPEHVARYDDKEDAGAFQEIALLRSLGHGGDSVVVDIGAGTGQFALAAAEVFGRVVAVDPSPVMLARLRDSVRRRGSALEVVEAGFLTYDHGGQAPDVAYSRLALHHLPDFWKSVALRRVRELLHPGALFRLSDVVFSFDVGEAEERVEAWCEGVGADDSEWTRQDAEEHVRDEHSTYSWLLEPMIERAGFQIRDASYSGDGFTADYLLAAM</sequence>
<protein>
    <submittedName>
        <fullName evidence="4">Class I SAM-dependent methyltransferase</fullName>
    </submittedName>
</protein>
<evidence type="ECO:0000313" key="5">
    <source>
        <dbReference type="Proteomes" id="UP001500622"/>
    </source>
</evidence>
<dbReference type="Pfam" id="PF13649">
    <property type="entry name" value="Methyltransf_25"/>
    <property type="match status" value="1"/>
</dbReference>
<organism evidence="4 5">
    <name type="scientific">Georgenia halophila</name>
    <dbReference type="NCBI Taxonomy" id="620889"/>
    <lineage>
        <taxon>Bacteria</taxon>
        <taxon>Bacillati</taxon>
        <taxon>Actinomycetota</taxon>
        <taxon>Actinomycetes</taxon>
        <taxon>Micrococcales</taxon>
        <taxon>Bogoriellaceae</taxon>
        <taxon>Georgenia</taxon>
    </lineage>
</organism>
<dbReference type="GO" id="GO:0032259">
    <property type="term" value="P:methylation"/>
    <property type="evidence" value="ECO:0007669"/>
    <property type="project" value="UniProtKB-KW"/>
</dbReference>
<accession>A0ABP8L385</accession>
<dbReference type="RefSeq" id="WP_345215666.1">
    <property type="nucleotide sequence ID" value="NZ_BAABGN010000006.1"/>
</dbReference>
<dbReference type="Proteomes" id="UP001500622">
    <property type="component" value="Unassembled WGS sequence"/>
</dbReference>
<dbReference type="InterPro" id="IPR041698">
    <property type="entry name" value="Methyltransf_25"/>
</dbReference>
<evidence type="ECO:0000313" key="4">
    <source>
        <dbReference type="EMBL" id="GAA4421856.1"/>
    </source>
</evidence>
<keyword evidence="1 4" id="KW-0489">Methyltransferase</keyword>